<gene>
    <name evidence="1" type="ORF">G7043_32915</name>
</gene>
<dbReference type="AlphaFoldDB" id="A0A7C9VUZ3"/>
<organism evidence="1 2">
    <name type="scientific">Lentzea alba</name>
    <dbReference type="NCBI Taxonomy" id="2714351"/>
    <lineage>
        <taxon>Bacteria</taxon>
        <taxon>Bacillati</taxon>
        <taxon>Actinomycetota</taxon>
        <taxon>Actinomycetes</taxon>
        <taxon>Pseudonocardiales</taxon>
        <taxon>Pseudonocardiaceae</taxon>
        <taxon>Lentzea</taxon>
    </lineage>
</organism>
<evidence type="ECO:0000313" key="2">
    <source>
        <dbReference type="Proteomes" id="UP000481360"/>
    </source>
</evidence>
<dbReference type="RefSeq" id="WP_166052385.1">
    <property type="nucleotide sequence ID" value="NZ_JAAMPJ010000010.1"/>
</dbReference>
<comment type="caution">
    <text evidence="1">The sequence shown here is derived from an EMBL/GenBank/DDBJ whole genome shotgun (WGS) entry which is preliminary data.</text>
</comment>
<dbReference type="PROSITE" id="PS51257">
    <property type="entry name" value="PROKAR_LIPOPROTEIN"/>
    <property type="match status" value="1"/>
</dbReference>
<dbReference type="Proteomes" id="UP000481360">
    <property type="component" value="Unassembled WGS sequence"/>
</dbReference>
<dbReference type="EMBL" id="JAAMPJ010000010">
    <property type="protein sequence ID" value="NGY63732.1"/>
    <property type="molecule type" value="Genomic_DNA"/>
</dbReference>
<keyword evidence="2" id="KW-1185">Reference proteome</keyword>
<sequence>MPLRLLVVLTLLLAGCGRTPDDRTSDDTAAFDLLTQTGSYDRVNSVLVSAEHRLIGECMSKRGRSYLPPDQVPATPDSTVEGRRAGGYGLYEQYTGTKQDVTANDAHVSELAPADQDAYEEALVGTDGERRAIKLSNGGTVSFAGGGCQAEAQRTLYGDVVEWARITYVPQALHLTLAKQVEKDQEYLAAIREWSRCMSGRGFQVTSPEAAQDELKDLYGRQGPSPELRAREIATAVADGECAEQGGVPDLVLRIKHRLVAELPEVDRVDLHRVAKAWTEAAAKA</sequence>
<protein>
    <submittedName>
        <fullName evidence="1">Uncharacterized protein</fullName>
    </submittedName>
</protein>
<evidence type="ECO:0000313" key="1">
    <source>
        <dbReference type="EMBL" id="NGY63732.1"/>
    </source>
</evidence>
<reference evidence="1 2" key="1">
    <citation type="submission" date="2020-03" db="EMBL/GenBank/DDBJ databases">
        <title>Isolation and identification of active actinomycetes.</title>
        <authorList>
            <person name="Sun X."/>
        </authorList>
    </citation>
    <scope>NUCLEOTIDE SEQUENCE [LARGE SCALE GENOMIC DNA]</scope>
    <source>
        <strain evidence="1 2">NEAU-D13</strain>
    </source>
</reference>
<accession>A0A7C9VUZ3</accession>
<name>A0A7C9VUZ3_9PSEU</name>
<proteinExistence type="predicted"/>